<organism evidence="9">
    <name type="scientific">Phaffia rhodozyma</name>
    <name type="common">Yeast</name>
    <name type="synonym">Xanthophyllomyces dendrorhous</name>
    <dbReference type="NCBI Taxonomy" id="264483"/>
    <lineage>
        <taxon>Eukaryota</taxon>
        <taxon>Fungi</taxon>
        <taxon>Dikarya</taxon>
        <taxon>Basidiomycota</taxon>
        <taxon>Agaricomycotina</taxon>
        <taxon>Tremellomycetes</taxon>
        <taxon>Cystofilobasidiales</taxon>
        <taxon>Mrakiaceae</taxon>
        <taxon>Phaffia</taxon>
    </lineage>
</organism>
<keyword evidence="4" id="KW-0378">Hydrolase</keyword>
<evidence type="ECO:0000256" key="2">
    <source>
        <dbReference type="ARBA" id="ARBA00008766"/>
    </source>
</evidence>
<dbReference type="InterPro" id="IPR001131">
    <property type="entry name" value="Peptidase_M24B_aminopep-P_CS"/>
</dbReference>
<dbReference type="InterPro" id="IPR007865">
    <property type="entry name" value="Aminopep_P_N"/>
</dbReference>
<dbReference type="Pfam" id="PF00557">
    <property type="entry name" value="Peptidase_M24"/>
    <property type="match status" value="1"/>
</dbReference>
<feature type="compositionally biased region" description="Low complexity" evidence="7">
    <location>
        <begin position="285"/>
        <end position="298"/>
    </location>
</feature>
<sequence>MSLYPAILHAQKVVHKLVSQDEIIDGCHAILLVSHETPMRNDTDREMPHRPESNFYYLTGCDIPGSAVLISFSYLSGNVQDVKHQLFVPQADEDSKMWSVPPPSIEEASALFETHFIQPILSLQSTVSSLGSTHQIHTLPPTLLFPALPTFMNAYHSSKQASSASLLPAIHQARLTKTPFEIENMERANKITSAAHEVVMRELGRFAGGRASMRGIDGRPLDLGGQDWEIEGEGDAEALFTAVCRRGGSKHLSYMPIVAGGPRAATLHYICNHQPFTHHLPTTLTSSSFSRSATSSSSSHHHSHDGATNGDAQAHAHDEPDPLDVNALRQDWAPQVLLIDAGTEWNCYGADVTRTMPVGNGGKFTERSGEIYQLVLDMQKAAEEIIKAGIHWDTVHLLMHKILISNFLRLGIFQNGTEEEILASGVSTGFFPHGLGHSIGLDVHDVPSASKPATNPTIPAQSLENPQLYKFLRLRLPLEQGMIITIEPGCYFSPHVLAPWRSSPFLNTSVLAEYEPMGGVRIEDVVLVEEKGIRNLTTAVRERKDVERLCSGEK</sequence>
<dbReference type="Gene3D" id="3.40.350.10">
    <property type="entry name" value="Creatinase/prolidase N-terminal domain"/>
    <property type="match status" value="1"/>
</dbReference>
<protein>
    <submittedName>
        <fullName evidence="9">Putative metallopeptidase</fullName>
    </submittedName>
</protein>
<evidence type="ECO:0000256" key="6">
    <source>
        <dbReference type="RuleBase" id="RU000590"/>
    </source>
</evidence>
<feature type="region of interest" description="Disordered" evidence="7">
    <location>
        <begin position="285"/>
        <end position="324"/>
    </location>
</feature>
<dbReference type="GO" id="GO:0006508">
    <property type="term" value="P:proteolysis"/>
    <property type="evidence" value="ECO:0007669"/>
    <property type="project" value="TreeGrafter"/>
</dbReference>
<dbReference type="InterPro" id="IPR000994">
    <property type="entry name" value="Pept_M24"/>
</dbReference>
<dbReference type="Pfam" id="PF05195">
    <property type="entry name" value="AMP_N"/>
    <property type="match status" value="1"/>
</dbReference>
<dbReference type="GO" id="GO:0070006">
    <property type="term" value="F:metalloaminopeptidase activity"/>
    <property type="evidence" value="ECO:0007669"/>
    <property type="project" value="InterPro"/>
</dbReference>
<evidence type="ECO:0000256" key="4">
    <source>
        <dbReference type="ARBA" id="ARBA00022801"/>
    </source>
</evidence>
<dbReference type="InterPro" id="IPR029149">
    <property type="entry name" value="Creatin/AminoP/Spt16_N"/>
</dbReference>
<comment type="similarity">
    <text evidence="2 6">Belongs to the peptidase M24B family.</text>
</comment>
<dbReference type="SUPFAM" id="SSF53092">
    <property type="entry name" value="Creatinase/prolidase N-terminal domain"/>
    <property type="match status" value="1"/>
</dbReference>
<dbReference type="PANTHER" id="PTHR43226:SF1">
    <property type="entry name" value="XAA-PRO DIPEPTIDASE"/>
    <property type="match status" value="1"/>
</dbReference>
<dbReference type="InterPro" id="IPR036005">
    <property type="entry name" value="Creatinase/aminopeptidase-like"/>
</dbReference>
<dbReference type="Gene3D" id="3.90.230.10">
    <property type="entry name" value="Creatinase/methionine aminopeptidase superfamily"/>
    <property type="match status" value="1"/>
</dbReference>
<evidence type="ECO:0000256" key="1">
    <source>
        <dbReference type="ARBA" id="ARBA00001936"/>
    </source>
</evidence>
<dbReference type="GO" id="GO:0030145">
    <property type="term" value="F:manganese ion binding"/>
    <property type="evidence" value="ECO:0007669"/>
    <property type="project" value="InterPro"/>
</dbReference>
<proteinExistence type="inferred from homology"/>
<evidence type="ECO:0000313" key="9">
    <source>
        <dbReference type="EMBL" id="CED85454.1"/>
    </source>
</evidence>
<name>A0A0F7SXI7_PHARH</name>
<comment type="cofactor">
    <cofactor evidence="1">
        <name>Mn(2+)</name>
        <dbReference type="ChEBI" id="CHEBI:29035"/>
    </cofactor>
</comment>
<evidence type="ECO:0000256" key="7">
    <source>
        <dbReference type="SAM" id="MobiDB-lite"/>
    </source>
</evidence>
<dbReference type="AlphaFoldDB" id="A0A0F7SXI7"/>
<keyword evidence="3 6" id="KW-0479">Metal-binding</keyword>
<reference evidence="9" key="1">
    <citation type="submission" date="2014-08" db="EMBL/GenBank/DDBJ databases">
        <authorList>
            <person name="Sharma Rahul"/>
            <person name="Thines Marco"/>
        </authorList>
    </citation>
    <scope>NUCLEOTIDE SEQUENCE</scope>
</reference>
<dbReference type="EMBL" id="LN483332">
    <property type="protein sequence ID" value="CED85454.1"/>
    <property type="molecule type" value="Genomic_DNA"/>
</dbReference>
<dbReference type="PANTHER" id="PTHR43226">
    <property type="entry name" value="XAA-PRO AMINOPEPTIDASE 3"/>
    <property type="match status" value="1"/>
</dbReference>
<keyword evidence="5" id="KW-0464">Manganese</keyword>
<evidence type="ECO:0000256" key="3">
    <source>
        <dbReference type="ARBA" id="ARBA00022723"/>
    </source>
</evidence>
<accession>A0A0F7SXI7</accession>
<dbReference type="InterPro" id="IPR052433">
    <property type="entry name" value="X-Pro_dipept-like"/>
</dbReference>
<feature type="domain" description="Aminopeptidase P N-terminal" evidence="8">
    <location>
        <begin position="4"/>
        <end position="146"/>
    </location>
</feature>
<dbReference type="SMART" id="SM01011">
    <property type="entry name" value="AMP_N"/>
    <property type="match status" value="1"/>
</dbReference>
<dbReference type="SUPFAM" id="SSF55920">
    <property type="entry name" value="Creatinase/aminopeptidase"/>
    <property type="match status" value="2"/>
</dbReference>
<evidence type="ECO:0000259" key="8">
    <source>
        <dbReference type="SMART" id="SM01011"/>
    </source>
</evidence>
<evidence type="ECO:0000256" key="5">
    <source>
        <dbReference type="ARBA" id="ARBA00023211"/>
    </source>
</evidence>
<dbReference type="PROSITE" id="PS00491">
    <property type="entry name" value="PROLINE_PEPTIDASE"/>
    <property type="match status" value="1"/>
</dbReference>